<evidence type="ECO:0008006" key="5">
    <source>
        <dbReference type="Google" id="ProtNLM"/>
    </source>
</evidence>
<dbReference type="InterPro" id="IPR052146">
    <property type="entry name" value="HOT1"/>
</dbReference>
<evidence type="ECO:0000313" key="4">
    <source>
        <dbReference type="Proteomes" id="UP000603453"/>
    </source>
</evidence>
<accession>A0A8H7RKF0</accession>
<gene>
    <name evidence="3" type="ORF">INT47_011283</name>
</gene>
<name>A0A8H7RKF0_9FUNG</name>
<evidence type="ECO:0000259" key="1">
    <source>
        <dbReference type="Pfam" id="PF12550"/>
    </source>
</evidence>
<evidence type="ECO:0000259" key="2">
    <source>
        <dbReference type="Pfam" id="PF16787"/>
    </source>
</evidence>
<evidence type="ECO:0000313" key="3">
    <source>
        <dbReference type="EMBL" id="KAG2213134.1"/>
    </source>
</evidence>
<sequence length="570" mass="64921">MGKEPESVKYTAIEQYVSAIMSLCREQVKLSANSNKIPRPFVTDLLQAHKCMENKKKREQNVDRASNTYSDGYSTMEELVKFSNYYFELRTAAELADIQMIHLQNEGPTKCPALIIVMHNGKTNKHGKTELSGCIRNKIVELCPIMMFSRYMFQRFHNEGEPLLTFTTSGEWFGVKVLKTGNNPTTEWKYSSHYDAVKKAIVAVDVINTTKVTHIGRGSGARMADLAGVGEDQIRRQGRWNNNSMNGAYLTGLPRETMRTSAGFPLAQGHFYLPRAILEPPVELQQKVFPWADQWLGKIRLGVAETSNSAISFLKMLVTFRVTFLQDAVFMRIKYPGHPIFINPLFDDELFGQFSSDLQAAVIENEGNDPVNMQLRTAVPLIDQRLEMMQKKFDAENRIRDEQMKTVIQHLSDISTGRAPLNINVHIPGDMRQPPVVTTGFEAGPSTLVSERPLPVVPSSALVRSRSNTTVGYRFAKALTLPIFWREWFHGLGGNYSIVEMNRMEPDWYKTNQRSYYDRRCRIIKKIQTYAIAKDIPDEAALHKAEQCRQDKNLSLDQLGKNIRLLYGDF</sequence>
<dbReference type="Proteomes" id="UP000603453">
    <property type="component" value="Unassembled WGS sequence"/>
</dbReference>
<dbReference type="GO" id="GO:0000978">
    <property type="term" value="F:RNA polymerase II cis-regulatory region sequence-specific DNA binding"/>
    <property type="evidence" value="ECO:0007669"/>
    <property type="project" value="TreeGrafter"/>
</dbReference>
<protein>
    <recommendedName>
        <fullName evidence="5">Ndc10 domain-containing protein</fullName>
    </recommendedName>
</protein>
<organism evidence="3 4">
    <name type="scientific">Mucor saturninus</name>
    <dbReference type="NCBI Taxonomy" id="64648"/>
    <lineage>
        <taxon>Eukaryota</taxon>
        <taxon>Fungi</taxon>
        <taxon>Fungi incertae sedis</taxon>
        <taxon>Mucoromycota</taxon>
        <taxon>Mucoromycotina</taxon>
        <taxon>Mucoromycetes</taxon>
        <taxon>Mucorales</taxon>
        <taxon>Mucorineae</taxon>
        <taxon>Mucoraceae</taxon>
        <taxon>Mucor</taxon>
    </lineage>
</organism>
<dbReference type="Pfam" id="PF16787">
    <property type="entry name" value="NDC10_II"/>
    <property type="match status" value="1"/>
</dbReference>
<dbReference type="GO" id="GO:0060963">
    <property type="term" value="P:positive regulation of ribosomal protein gene transcription by RNA polymerase II"/>
    <property type="evidence" value="ECO:0007669"/>
    <property type="project" value="TreeGrafter"/>
</dbReference>
<feature type="domain" description="Ndc10" evidence="2">
    <location>
        <begin position="83"/>
        <end position="351"/>
    </location>
</feature>
<reference evidence="3" key="1">
    <citation type="submission" date="2020-12" db="EMBL/GenBank/DDBJ databases">
        <title>Metabolic potential, ecology and presence of endohyphal bacteria is reflected in genomic diversity of Mucoromycotina.</title>
        <authorList>
            <person name="Muszewska A."/>
            <person name="Okrasinska A."/>
            <person name="Steczkiewicz K."/>
            <person name="Drgas O."/>
            <person name="Orlowska M."/>
            <person name="Perlinska-Lenart U."/>
            <person name="Aleksandrzak-Piekarczyk T."/>
            <person name="Szatraj K."/>
            <person name="Zielenkiewicz U."/>
            <person name="Pilsyk S."/>
            <person name="Malc E."/>
            <person name="Mieczkowski P."/>
            <person name="Kruszewska J.S."/>
            <person name="Biernat P."/>
            <person name="Pawlowska J."/>
        </authorList>
    </citation>
    <scope>NUCLEOTIDE SEQUENCE</scope>
    <source>
        <strain evidence="3">WA0000017839</strain>
    </source>
</reference>
<dbReference type="InterPro" id="IPR022210">
    <property type="entry name" value="TF_GCR1-like"/>
</dbReference>
<dbReference type="EMBL" id="JAEPRD010000004">
    <property type="protein sequence ID" value="KAG2213134.1"/>
    <property type="molecule type" value="Genomic_DNA"/>
</dbReference>
<feature type="domain" description="Transcription activator GCR1-like" evidence="1">
    <location>
        <begin position="485"/>
        <end position="549"/>
    </location>
</feature>
<proteinExistence type="predicted"/>
<dbReference type="PANTHER" id="PTHR37784">
    <property type="entry name" value="PROTEIN MSN1"/>
    <property type="match status" value="1"/>
</dbReference>
<keyword evidence="4" id="KW-1185">Reference proteome</keyword>
<dbReference type="GO" id="GO:0000981">
    <property type="term" value="F:DNA-binding transcription factor activity, RNA polymerase II-specific"/>
    <property type="evidence" value="ECO:0007669"/>
    <property type="project" value="TreeGrafter"/>
</dbReference>
<dbReference type="InterPro" id="IPR031872">
    <property type="entry name" value="NDC10_II"/>
</dbReference>
<comment type="caution">
    <text evidence="3">The sequence shown here is derived from an EMBL/GenBank/DDBJ whole genome shotgun (WGS) entry which is preliminary data.</text>
</comment>
<dbReference type="OrthoDB" id="2297505at2759"/>
<dbReference type="PANTHER" id="PTHR37784:SF2">
    <property type="entry name" value="HIGH-OSMOLARITY-INDUCED TRANSCRIPTION PROTEIN 1"/>
    <property type="match status" value="1"/>
</dbReference>
<dbReference type="AlphaFoldDB" id="A0A8H7RKF0"/>
<dbReference type="InterPro" id="IPR038279">
    <property type="entry name" value="Ndc10_dom2_sf"/>
</dbReference>
<dbReference type="Gene3D" id="1.10.443.20">
    <property type="entry name" value="Centromere DNA-binding protein complex CBF3 subunit, domain 2"/>
    <property type="match status" value="1"/>
</dbReference>
<dbReference type="Pfam" id="PF12550">
    <property type="entry name" value="GCR1_C"/>
    <property type="match status" value="1"/>
</dbReference>